<dbReference type="PANTHER" id="PTHR31175:SF82">
    <property type="entry name" value="AUXIN-RESPONSIVE PROTEIN SAUR65"/>
    <property type="match status" value="1"/>
</dbReference>
<dbReference type="InterPro" id="IPR003676">
    <property type="entry name" value="SAUR_fam"/>
</dbReference>
<name>A0AA88VPN0_9ASTE</name>
<organism evidence="2 3">
    <name type="scientific">Escallonia herrerae</name>
    <dbReference type="NCBI Taxonomy" id="1293975"/>
    <lineage>
        <taxon>Eukaryota</taxon>
        <taxon>Viridiplantae</taxon>
        <taxon>Streptophyta</taxon>
        <taxon>Embryophyta</taxon>
        <taxon>Tracheophyta</taxon>
        <taxon>Spermatophyta</taxon>
        <taxon>Magnoliopsida</taxon>
        <taxon>eudicotyledons</taxon>
        <taxon>Gunneridae</taxon>
        <taxon>Pentapetalae</taxon>
        <taxon>asterids</taxon>
        <taxon>campanulids</taxon>
        <taxon>Escalloniales</taxon>
        <taxon>Escalloniaceae</taxon>
        <taxon>Escallonia</taxon>
    </lineage>
</organism>
<keyword evidence="3" id="KW-1185">Reference proteome</keyword>
<proteinExistence type="inferred from homology"/>
<dbReference type="PANTHER" id="PTHR31175">
    <property type="entry name" value="AUXIN-RESPONSIVE FAMILY PROTEIN"/>
    <property type="match status" value="1"/>
</dbReference>
<evidence type="ECO:0000313" key="2">
    <source>
        <dbReference type="EMBL" id="KAK3011029.1"/>
    </source>
</evidence>
<comment type="similarity">
    <text evidence="1">Belongs to the ARG7 family.</text>
</comment>
<evidence type="ECO:0000256" key="1">
    <source>
        <dbReference type="ARBA" id="ARBA00006974"/>
    </source>
</evidence>
<accession>A0AA88VPN0</accession>
<dbReference type="EMBL" id="JAVXUP010001490">
    <property type="protein sequence ID" value="KAK3011029.1"/>
    <property type="molecule type" value="Genomic_DNA"/>
</dbReference>
<dbReference type="AlphaFoldDB" id="A0AA88VPN0"/>
<dbReference type="Proteomes" id="UP001188597">
    <property type="component" value="Unassembled WGS sequence"/>
</dbReference>
<dbReference type="GO" id="GO:0009733">
    <property type="term" value="P:response to auxin"/>
    <property type="evidence" value="ECO:0007669"/>
    <property type="project" value="InterPro"/>
</dbReference>
<protein>
    <submittedName>
        <fullName evidence="2">Uncharacterized protein</fullName>
    </submittedName>
</protein>
<sequence>MVSTKTLVKMVKKWQNLVAIRRKRISFARNSFDAPLAADKGHFVVYSEDGRKEKREDAHLYGQIFGPLCSI</sequence>
<gene>
    <name evidence="2" type="ORF">RJ639_011933</name>
</gene>
<reference evidence="2" key="1">
    <citation type="submission" date="2022-12" db="EMBL/GenBank/DDBJ databases">
        <title>Draft genome assemblies for two species of Escallonia (Escalloniales).</title>
        <authorList>
            <person name="Chanderbali A."/>
            <person name="Dervinis C."/>
            <person name="Anghel I."/>
            <person name="Soltis D."/>
            <person name="Soltis P."/>
            <person name="Zapata F."/>
        </authorList>
    </citation>
    <scope>NUCLEOTIDE SEQUENCE</scope>
    <source>
        <strain evidence="2">UCBG64.0493</strain>
        <tissue evidence="2">Leaf</tissue>
    </source>
</reference>
<comment type="caution">
    <text evidence="2">The sequence shown here is derived from an EMBL/GenBank/DDBJ whole genome shotgun (WGS) entry which is preliminary data.</text>
</comment>
<evidence type="ECO:0000313" key="3">
    <source>
        <dbReference type="Proteomes" id="UP001188597"/>
    </source>
</evidence>